<proteinExistence type="predicted"/>
<protein>
    <submittedName>
        <fullName evidence="1">Uncharacterized protein</fullName>
    </submittedName>
</protein>
<reference evidence="2" key="1">
    <citation type="journal article" date="2019" name="Int. J. Syst. Evol. Microbiol.">
        <title>The Global Catalogue of Microorganisms (GCM) 10K type strain sequencing project: providing services to taxonomists for standard genome sequencing and annotation.</title>
        <authorList>
            <consortium name="The Broad Institute Genomics Platform"/>
            <consortium name="The Broad Institute Genome Sequencing Center for Infectious Disease"/>
            <person name="Wu L."/>
            <person name="Ma J."/>
        </authorList>
    </citation>
    <scope>NUCLEOTIDE SEQUENCE [LARGE SCALE GENOMIC DNA]</scope>
    <source>
        <strain evidence="2">JCM 17939</strain>
    </source>
</reference>
<dbReference type="RefSeq" id="WP_345428708.1">
    <property type="nucleotide sequence ID" value="NZ_BAABHK010000001.1"/>
</dbReference>
<sequence length="49" mass="5257">MTLSAATADNGGQIAEKIKSAWQRFGFKELAMTDDGWIMVAPDIGEGAR</sequence>
<organism evidence="1 2">
    <name type="scientific">Actinoallomurus vinaceus</name>
    <dbReference type="NCBI Taxonomy" id="1080074"/>
    <lineage>
        <taxon>Bacteria</taxon>
        <taxon>Bacillati</taxon>
        <taxon>Actinomycetota</taxon>
        <taxon>Actinomycetes</taxon>
        <taxon>Streptosporangiales</taxon>
        <taxon>Thermomonosporaceae</taxon>
        <taxon>Actinoallomurus</taxon>
    </lineage>
</organism>
<keyword evidence="2" id="KW-1185">Reference proteome</keyword>
<accession>A0ABP8U3W1</accession>
<evidence type="ECO:0000313" key="1">
    <source>
        <dbReference type="EMBL" id="GAA4620367.1"/>
    </source>
</evidence>
<comment type="caution">
    <text evidence="1">The sequence shown here is derived from an EMBL/GenBank/DDBJ whole genome shotgun (WGS) entry which is preliminary data.</text>
</comment>
<dbReference type="Proteomes" id="UP001501442">
    <property type="component" value="Unassembled WGS sequence"/>
</dbReference>
<dbReference type="EMBL" id="BAABHK010000001">
    <property type="protein sequence ID" value="GAA4620367.1"/>
    <property type="molecule type" value="Genomic_DNA"/>
</dbReference>
<name>A0ABP8U3W1_9ACTN</name>
<evidence type="ECO:0000313" key="2">
    <source>
        <dbReference type="Proteomes" id="UP001501442"/>
    </source>
</evidence>
<gene>
    <name evidence="1" type="ORF">GCM10023196_004070</name>
</gene>